<keyword evidence="3" id="KW-0687">Ribonucleoprotein</keyword>
<comment type="caution">
    <text evidence="5">The sequence shown here is derived from an EMBL/GenBank/DDBJ whole genome shotgun (WGS) entry which is preliminary data.</text>
</comment>
<dbReference type="GO" id="GO:0003735">
    <property type="term" value="F:structural constituent of ribosome"/>
    <property type="evidence" value="ECO:0007669"/>
    <property type="project" value="InterPro"/>
</dbReference>
<dbReference type="CDD" id="cd00513">
    <property type="entry name" value="Ribosomal_L32_L32e"/>
    <property type="match status" value="1"/>
</dbReference>
<dbReference type="PANTHER" id="PTHR23413">
    <property type="entry name" value="60S RIBOSOMAL PROTEIN L32 AND DNA-DIRECTED RNA POLYMERASE II, SUBUNIT N"/>
    <property type="match status" value="1"/>
</dbReference>
<evidence type="ECO:0000256" key="3">
    <source>
        <dbReference type="ARBA" id="ARBA00023274"/>
    </source>
</evidence>
<keyword evidence="2 5" id="KW-0689">Ribosomal protein</keyword>
<dbReference type="Pfam" id="PF01655">
    <property type="entry name" value="Ribosomal_L32e"/>
    <property type="match status" value="1"/>
</dbReference>
<reference evidence="5 6" key="1">
    <citation type="submission" date="2019-07" db="EMBL/GenBank/DDBJ databases">
        <title>Draft genome assembly of a fouling barnacle, Amphibalanus amphitrite (Darwin, 1854): The first reference genome for Thecostraca.</title>
        <authorList>
            <person name="Kim W."/>
        </authorList>
    </citation>
    <scope>NUCLEOTIDE SEQUENCE [LARGE SCALE GENOMIC DNA]</scope>
    <source>
        <strain evidence="5">SNU_AA5</strain>
        <tissue evidence="5">Soma without cirri and trophi</tissue>
    </source>
</reference>
<dbReference type="EMBL" id="VIIS01001717">
    <property type="protein sequence ID" value="KAF0293866.1"/>
    <property type="molecule type" value="Genomic_DNA"/>
</dbReference>
<dbReference type="InterPro" id="IPR001515">
    <property type="entry name" value="Ribosomal_eL32"/>
</dbReference>
<keyword evidence="6" id="KW-1185">Reference proteome</keyword>
<organism evidence="5 6">
    <name type="scientific">Amphibalanus amphitrite</name>
    <name type="common">Striped barnacle</name>
    <name type="synonym">Balanus amphitrite</name>
    <dbReference type="NCBI Taxonomy" id="1232801"/>
    <lineage>
        <taxon>Eukaryota</taxon>
        <taxon>Metazoa</taxon>
        <taxon>Ecdysozoa</taxon>
        <taxon>Arthropoda</taxon>
        <taxon>Crustacea</taxon>
        <taxon>Multicrustacea</taxon>
        <taxon>Cirripedia</taxon>
        <taxon>Thoracica</taxon>
        <taxon>Thoracicalcarea</taxon>
        <taxon>Balanomorpha</taxon>
        <taxon>Balanoidea</taxon>
        <taxon>Balanidae</taxon>
        <taxon>Amphibalaninae</taxon>
        <taxon>Amphibalanus</taxon>
    </lineage>
</organism>
<dbReference type="InterPro" id="IPR018263">
    <property type="entry name" value="Ribosomal_eL32_CS"/>
</dbReference>
<dbReference type="SUPFAM" id="SSF52042">
    <property type="entry name" value="Ribosomal protein L32e"/>
    <property type="match status" value="1"/>
</dbReference>
<proteinExistence type="inferred from homology"/>
<dbReference type="PROSITE" id="PS00580">
    <property type="entry name" value="RIBOSOMAL_L32E"/>
    <property type="match status" value="1"/>
</dbReference>
<dbReference type="Proteomes" id="UP000440578">
    <property type="component" value="Unassembled WGS sequence"/>
</dbReference>
<dbReference type="SMART" id="SM01393">
    <property type="entry name" value="Ribosomal_L32e"/>
    <property type="match status" value="1"/>
</dbReference>
<evidence type="ECO:0000256" key="2">
    <source>
        <dbReference type="ARBA" id="ARBA00022980"/>
    </source>
</evidence>
<dbReference type="GO" id="GO:0006412">
    <property type="term" value="P:translation"/>
    <property type="evidence" value="ECO:0007669"/>
    <property type="project" value="InterPro"/>
</dbReference>
<name>A0A6A4VHE6_AMPAM</name>
<dbReference type="PANTHER" id="PTHR23413:SF1">
    <property type="entry name" value="RIBOSOMAL PROTEIN L32"/>
    <property type="match status" value="1"/>
</dbReference>
<sequence length="134" mass="15778">MAPKPISRPKIVKKKTNKFKRFHSDRYDRVKPSWRKPRGIDNAARRRFKGQIPMPSIGYGTKYTHRHILPNGFRKVVIHNVRELEVLMMQNQRYCAEVAHAVSAKKRKLILERAQQLNILVTNGHARLRSEENE</sequence>
<dbReference type="OrthoDB" id="268693at2759"/>
<gene>
    <name evidence="5" type="primary">RpL32_0</name>
    <name evidence="5" type="ORF">FJT64_008421</name>
</gene>
<protein>
    <recommendedName>
        <fullName evidence="4">60S ribosomal protein L32</fullName>
    </recommendedName>
</protein>
<accession>A0A6A4VHE6</accession>
<evidence type="ECO:0000313" key="6">
    <source>
        <dbReference type="Proteomes" id="UP000440578"/>
    </source>
</evidence>
<evidence type="ECO:0000256" key="1">
    <source>
        <dbReference type="ARBA" id="ARBA00008431"/>
    </source>
</evidence>
<dbReference type="GO" id="GO:0022625">
    <property type="term" value="C:cytosolic large ribosomal subunit"/>
    <property type="evidence" value="ECO:0007669"/>
    <property type="project" value="TreeGrafter"/>
</dbReference>
<evidence type="ECO:0000256" key="4">
    <source>
        <dbReference type="ARBA" id="ARBA00035335"/>
    </source>
</evidence>
<comment type="similarity">
    <text evidence="1">Belongs to the eukaryotic ribosomal protein eL32 family.</text>
</comment>
<evidence type="ECO:0000313" key="5">
    <source>
        <dbReference type="EMBL" id="KAF0293866.1"/>
    </source>
</evidence>
<dbReference type="AlphaFoldDB" id="A0A6A4VHE6"/>
<dbReference type="InterPro" id="IPR036351">
    <property type="entry name" value="Ribosomal_eL32_sf"/>
</dbReference>